<dbReference type="EMBL" id="PJQY01003724">
    <property type="protein sequence ID" value="PQM35054.1"/>
    <property type="molecule type" value="Genomic_DNA"/>
</dbReference>
<comment type="caution">
    <text evidence="1">The sequence shown here is derived from an EMBL/GenBank/DDBJ whole genome shotgun (WGS) entry which is preliminary data.</text>
</comment>
<gene>
    <name evidence="1" type="ORF">Pyn_07427</name>
</gene>
<reference evidence="1 2" key="1">
    <citation type="submission" date="2018-02" db="EMBL/GenBank/DDBJ databases">
        <title>Draft genome of wild Prunus yedoensis var. nudiflora.</title>
        <authorList>
            <person name="Baek S."/>
            <person name="Kim J.-H."/>
            <person name="Choi K."/>
            <person name="Kim G.-B."/>
            <person name="Cho A."/>
            <person name="Jang H."/>
            <person name="Shin C.-H."/>
            <person name="Yu H.-J."/>
            <person name="Mun J.-H."/>
        </authorList>
    </citation>
    <scope>NUCLEOTIDE SEQUENCE [LARGE SCALE GENOMIC DNA]</scope>
    <source>
        <strain evidence="2">cv. Jeju island</strain>
        <tissue evidence="1">Leaf</tissue>
    </source>
</reference>
<evidence type="ECO:0000313" key="1">
    <source>
        <dbReference type="EMBL" id="PQM35054.1"/>
    </source>
</evidence>
<evidence type="ECO:0000313" key="2">
    <source>
        <dbReference type="Proteomes" id="UP000250321"/>
    </source>
</evidence>
<name>A0A314UF68_PRUYE</name>
<dbReference type="AlphaFoldDB" id="A0A314UF68"/>
<dbReference type="Proteomes" id="UP000250321">
    <property type="component" value="Unassembled WGS sequence"/>
</dbReference>
<keyword evidence="2" id="KW-1185">Reference proteome</keyword>
<sequence>MEISCDLENAGHSFKNSSFWTDNGAGVFSSSSRGEYDEEALKWVALQRLPTFQRLKKGLIPCRRS</sequence>
<dbReference type="OrthoDB" id="66620at2759"/>
<organism evidence="1 2">
    <name type="scientific">Prunus yedoensis var. nudiflora</name>
    <dbReference type="NCBI Taxonomy" id="2094558"/>
    <lineage>
        <taxon>Eukaryota</taxon>
        <taxon>Viridiplantae</taxon>
        <taxon>Streptophyta</taxon>
        <taxon>Embryophyta</taxon>
        <taxon>Tracheophyta</taxon>
        <taxon>Spermatophyta</taxon>
        <taxon>Magnoliopsida</taxon>
        <taxon>eudicotyledons</taxon>
        <taxon>Gunneridae</taxon>
        <taxon>Pentapetalae</taxon>
        <taxon>rosids</taxon>
        <taxon>fabids</taxon>
        <taxon>Rosales</taxon>
        <taxon>Rosaceae</taxon>
        <taxon>Amygdaloideae</taxon>
        <taxon>Amygdaleae</taxon>
        <taxon>Prunus</taxon>
    </lineage>
</organism>
<accession>A0A314UF68</accession>
<protein>
    <submittedName>
        <fullName evidence="1">Pleiotropic drug resistance protein 1-like</fullName>
    </submittedName>
</protein>
<dbReference type="STRING" id="2094558.A0A314UF68"/>
<proteinExistence type="predicted"/>